<protein>
    <recommendedName>
        <fullName evidence="3">DDE-1 domain-containing protein</fullName>
    </recommendedName>
</protein>
<evidence type="ECO:0000313" key="1">
    <source>
        <dbReference type="EMBL" id="KAF9523625.1"/>
    </source>
</evidence>
<dbReference type="OrthoDB" id="3341102at2759"/>
<feature type="non-terminal residue" evidence="1">
    <location>
        <position position="1"/>
    </location>
</feature>
<dbReference type="Proteomes" id="UP000807306">
    <property type="component" value="Unassembled WGS sequence"/>
</dbReference>
<gene>
    <name evidence="1" type="ORF">CPB83DRAFT_775119</name>
</gene>
<name>A0A9P6JK86_9AGAR</name>
<comment type="caution">
    <text evidence="1">The sequence shown here is derived from an EMBL/GenBank/DDBJ whole genome shotgun (WGS) entry which is preliminary data.</text>
</comment>
<organism evidence="1 2">
    <name type="scientific">Crepidotus variabilis</name>
    <dbReference type="NCBI Taxonomy" id="179855"/>
    <lineage>
        <taxon>Eukaryota</taxon>
        <taxon>Fungi</taxon>
        <taxon>Dikarya</taxon>
        <taxon>Basidiomycota</taxon>
        <taxon>Agaricomycotina</taxon>
        <taxon>Agaricomycetes</taxon>
        <taxon>Agaricomycetidae</taxon>
        <taxon>Agaricales</taxon>
        <taxon>Agaricineae</taxon>
        <taxon>Crepidotaceae</taxon>
        <taxon>Crepidotus</taxon>
    </lineage>
</organism>
<evidence type="ECO:0008006" key="3">
    <source>
        <dbReference type="Google" id="ProtNLM"/>
    </source>
</evidence>
<accession>A0A9P6JK86</accession>
<proteinExistence type="predicted"/>
<reference evidence="1" key="1">
    <citation type="submission" date="2020-11" db="EMBL/GenBank/DDBJ databases">
        <authorList>
            <consortium name="DOE Joint Genome Institute"/>
            <person name="Ahrendt S."/>
            <person name="Riley R."/>
            <person name="Andreopoulos W."/>
            <person name="Labutti K."/>
            <person name="Pangilinan J."/>
            <person name="Ruiz-Duenas F.J."/>
            <person name="Barrasa J.M."/>
            <person name="Sanchez-Garcia M."/>
            <person name="Camarero S."/>
            <person name="Miyauchi S."/>
            <person name="Serrano A."/>
            <person name="Linde D."/>
            <person name="Babiker R."/>
            <person name="Drula E."/>
            <person name="Ayuso-Fernandez I."/>
            <person name="Pacheco R."/>
            <person name="Padilla G."/>
            <person name="Ferreira P."/>
            <person name="Barriuso J."/>
            <person name="Kellner H."/>
            <person name="Castanera R."/>
            <person name="Alfaro M."/>
            <person name="Ramirez L."/>
            <person name="Pisabarro A.G."/>
            <person name="Kuo A."/>
            <person name="Tritt A."/>
            <person name="Lipzen A."/>
            <person name="He G."/>
            <person name="Yan M."/>
            <person name="Ng V."/>
            <person name="Cullen D."/>
            <person name="Martin F."/>
            <person name="Rosso M.-N."/>
            <person name="Henrissat B."/>
            <person name="Hibbett D."/>
            <person name="Martinez A.T."/>
            <person name="Grigoriev I.V."/>
        </authorList>
    </citation>
    <scope>NUCLEOTIDE SEQUENCE</scope>
    <source>
        <strain evidence="1">CBS 506.95</strain>
    </source>
</reference>
<keyword evidence="2" id="KW-1185">Reference proteome</keyword>
<evidence type="ECO:0000313" key="2">
    <source>
        <dbReference type="Proteomes" id="UP000807306"/>
    </source>
</evidence>
<dbReference type="AlphaFoldDB" id="A0A9P6JK86"/>
<dbReference type="EMBL" id="MU157913">
    <property type="protein sequence ID" value="KAF9523625.1"/>
    <property type="molecule type" value="Genomic_DNA"/>
</dbReference>
<sequence length="289" mass="32096">LKWVITASTCPGCKIPANADNILQKAFLRIAYVIKHKDIPSALIANSDQTQVVLAQGSKVTYAPINLNQVSTVGVDEKRAITFLVSLTNDGILFPFQTVHKGKTAASLPSKNCRSWKEASAAEFLFESSLTSTYWSMLETMRHFVNASLAPHFAKVKLKLHLLPEQCSLWLIDCWSVHCSQAFLDWMATKHYTIIVLFVPAVLTGLSQPCDVGFQQIFKHQLKLSAHNGVVQEVLTQLKGGVAVDNVKIDVTLKVLQDRTVYWLWVAFQTLNNPATVKKASVSHFCNSL</sequence>